<evidence type="ECO:0000313" key="2">
    <source>
        <dbReference type="EMBL" id="KAH3768268.1"/>
    </source>
</evidence>
<name>A0A9D4DW43_DREPO</name>
<feature type="signal peptide" evidence="1">
    <location>
        <begin position="1"/>
        <end position="24"/>
    </location>
</feature>
<organism evidence="2 3">
    <name type="scientific">Dreissena polymorpha</name>
    <name type="common">Zebra mussel</name>
    <name type="synonym">Mytilus polymorpha</name>
    <dbReference type="NCBI Taxonomy" id="45954"/>
    <lineage>
        <taxon>Eukaryota</taxon>
        <taxon>Metazoa</taxon>
        <taxon>Spiralia</taxon>
        <taxon>Lophotrochozoa</taxon>
        <taxon>Mollusca</taxon>
        <taxon>Bivalvia</taxon>
        <taxon>Autobranchia</taxon>
        <taxon>Heteroconchia</taxon>
        <taxon>Euheterodonta</taxon>
        <taxon>Imparidentia</taxon>
        <taxon>Neoheterodontei</taxon>
        <taxon>Myida</taxon>
        <taxon>Dreissenoidea</taxon>
        <taxon>Dreissenidae</taxon>
        <taxon>Dreissena</taxon>
    </lineage>
</organism>
<feature type="chain" id="PRO_5038692884" description="Coil containing protein" evidence="1">
    <location>
        <begin position="25"/>
        <end position="108"/>
    </location>
</feature>
<accession>A0A9D4DW43</accession>
<dbReference type="Proteomes" id="UP000828390">
    <property type="component" value="Unassembled WGS sequence"/>
</dbReference>
<evidence type="ECO:0000313" key="3">
    <source>
        <dbReference type="Proteomes" id="UP000828390"/>
    </source>
</evidence>
<sequence length="108" mass="11686">MTGSLFAICGYLVLVLNGWITCTSDNKRLVLHSDVDIAAAIQTLTARLESMSTEMGHMASELQTLNAQNYQLASEVQTLKTTSYGGSVYTRWGRSACSQNGSELIYAG</sequence>
<dbReference type="AlphaFoldDB" id="A0A9D4DW43"/>
<evidence type="ECO:0000256" key="1">
    <source>
        <dbReference type="SAM" id="SignalP"/>
    </source>
</evidence>
<keyword evidence="3" id="KW-1185">Reference proteome</keyword>
<gene>
    <name evidence="2" type="ORF">DPMN_169480</name>
</gene>
<reference evidence="2" key="1">
    <citation type="journal article" date="2019" name="bioRxiv">
        <title>The Genome of the Zebra Mussel, Dreissena polymorpha: A Resource for Invasive Species Research.</title>
        <authorList>
            <person name="McCartney M.A."/>
            <person name="Auch B."/>
            <person name="Kono T."/>
            <person name="Mallez S."/>
            <person name="Zhang Y."/>
            <person name="Obille A."/>
            <person name="Becker A."/>
            <person name="Abrahante J.E."/>
            <person name="Garbe J."/>
            <person name="Badalamenti J.P."/>
            <person name="Herman A."/>
            <person name="Mangelson H."/>
            <person name="Liachko I."/>
            <person name="Sullivan S."/>
            <person name="Sone E.D."/>
            <person name="Koren S."/>
            <person name="Silverstein K.A.T."/>
            <person name="Beckman K.B."/>
            <person name="Gohl D.M."/>
        </authorList>
    </citation>
    <scope>NUCLEOTIDE SEQUENCE</scope>
    <source>
        <strain evidence="2">Duluth1</strain>
        <tissue evidence="2">Whole animal</tissue>
    </source>
</reference>
<proteinExistence type="predicted"/>
<evidence type="ECO:0008006" key="4">
    <source>
        <dbReference type="Google" id="ProtNLM"/>
    </source>
</evidence>
<reference evidence="2" key="2">
    <citation type="submission" date="2020-11" db="EMBL/GenBank/DDBJ databases">
        <authorList>
            <person name="McCartney M.A."/>
            <person name="Auch B."/>
            <person name="Kono T."/>
            <person name="Mallez S."/>
            <person name="Becker A."/>
            <person name="Gohl D.M."/>
            <person name="Silverstein K.A.T."/>
            <person name="Koren S."/>
            <person name="Bechman K.B."/>
            <person name="Herman A."/>
            <person name="Abrahante J.E."/>
            <person name="Garbe J."/>
        </authorList>
    </citation>
    <scope>NUCLEOTIDE SEQUENCE</scope>
    <source>
        <strain evidence="2">Duluth1</strain>
        <tissue evidence="2">Whole animal</tissue>
    </source>
</reference>
<comment type="caution">
    <text evidence="2">The sequence shown here is derived from an EMBL/GenBank/DDBJ whole genome shotgun (WGS) entry which is preliminary data.</text>
</comment>
<keyword evidence="1" id="KW-0732">Signal</keyword>
<dbReference type="EMBL" id="JAIWYP010000009">
    <property type="protein sequence ID" value="KAH3768268.1"/>
    <property type="molecule type" value="Genomic_DNA"/>
</dbReference>
<protein>
    <recommendedName>
        <fullName evidence="4">Coil containing protein</fullName>
    </recommendedName>
</protein>